<accession>A0ACB0LLD1</accession>
<organism evidence="1 2">
    <name type="scientific">Trifolium pratense</name>
    <name type="common">Red clover</name>
    <dbReference type="NCBI Taxonomy" id="57577"/>
    <lineage>
        <taxon>Eukaryota</taxon>
        <taxon>Viridiplantae</taxon>
        <taxon>Streptophyta</taxon>
        <taxon>Embryophyta</taxon>
        <taxon>Tracheophyta</taxon>
        <taxon>Spermatophyta</taxon>
        <taxon>Magnoliopsida</taxon>
        <taxon>eudicotyledons</taxon>
        <taxon>Gunneridae</taxon>
        <taxon>Pentapetalae</taxon>
        <taxon>rosids</taxon>
        <taxon>fabids</taxon>
        <taxon>Fabales</taxon>
        <taxon>Fabaceae</taxon>
        <taxon>Papilionoideae</taxon>
        <taxon>50 kb inversion clade</taxon>
        <taxon>NPAAA clade</taxon>
        <taxon>Hologalegina</taxon>
        <taxon>IRL clade</taxon>
        <taxon>Trifolieae</taxon>
        <taxon>Trifolium</taxon>
    </lineage>
</organism>
<keyword evidence="2" id="KW-1185">Reference proteome</keyword>
<sequence>MSILTCSVELFGVSSLFCLIQENVKTKHPQLLTNKGFTTQRQIGIDTTMKNLKFSHWQRINTRLWDLDYLEG</sequence>
<reference evidence="1" key="1">
    <citation type="submission" date="2023-10" db="EMBL/GenBank/DDBJ databases">
        <authorList>
            <person name="Rodriguez Cubillos JULIANA M."/>
            <person name="De Vega J."/>
        </authorList>
    </citation>
    <scope>NUCLEOTIDE SEQUENCE</scope>
</reference>
<gene>
    <name evidence="1" type="ORF">MILVUS5_LOCUS33439</name>
</gene>
<name>A0ACB0LLD1_TRIPR</name>
<dbReference type="EMBL" id="CASHSV030000615">
    <property type="protein sequence ID" value="CAJ2669183.1"/>
    <property type="molecule type" value="Genomic_DNA"/>
</dbReference>
<protein>
    <submittedName>
        <fullName evidence="1">Uncharacterized protein</fullName>
    </submittedName>
</protein>
<evidence type="ECO:0000313" key="1">
    <source>
        <dbReference type="EMBL" id="CAJ2669183.1"/>
    </source>
</evidence>
<proteinExistence type="predicted"/>
<evidence type="ECO:0000313" key="2">
    <source>
        <dbReference type="Proteomes" id="UP001177021"/>
    </source>
</evidence>
<dbReference type="Proteomes" id="UP001177021">
    <property type="component" value="Unassembled WGS sequence"/>
</dbReference>
<comment type="caution">
    <text evidence="1">The sequence shown here is derived from an EMBL/GenBank/DDBJ whole genome shotgun (WGS) entry which is preliminary data.</text>
</comment>